<dbReference type="Proteomes" id="UP000800200">
    <property type="component" value="Unassembled WGS sequence"/>
</dbReference>
<proteinExistence type="predicted"/>
<feature type="region of interest" description="Disordered" evidence="1">
    <location>
        <begin position="22"/>
        <end position="108"/>
    </location>
</feature>
<dbReference type="AlphaFoldDB" id="A0A6A6DH63"/>
<feature type="compositionally biased region" description="Polar residues" evidence="1">
    <location>
        <begin position="96"/>
        <end position="108"/>
    </location>
</feature>
<evidence type="ECO:0000313" key="2">
    <source>
        <dbReference type="EMBL" id="KAF2177788.1"/>
    </source>
</evidence>
<dbReference type="EMBL" id="ML994683">
    <property type="protein sequence ID" value="KAF2177788.1"/>
    <property type="molecule type" value="Genomic_DNA"/>
</dbReference>
<organism evidence="2 3">
    <name type="scientific">Zopfia rhizophila CBS 207.26</name>
    <dbReference type="NCBI Taxonomy" id="1314779"/>
    <lineage>
        <taxon>Eukaryota</taxon>
        <taxon>Fungi</taxon>
        <taxon>Dikarya</taxon>
        <taxon>Ascomycota</taxon>
        <taxon>Pezizomycotina</taxon>
        <taxon>Dothideomycetes</taxon>
        <taxon>Dothideomycetes incertae sedis</taxon>
        <taxon>Zopfiaceae</taxon>
        <taxon>Zopfia</taxon>
    </lineage>
</organism>
<accession>A0A6A6DH63</accession>
<keyword evidence="3" id="KW-1185">Reference proteome</keyword>
<name>A0A6A6DH63_9PEZI</name>
<feature type="compositionally biased region" description="Basic and acidic residues" evidence="1">
    <location>
        <begin position="22"/>
        <end position="40"/>
    </location>
</feature>
<evidence type="ECO:0000256" key="1">
    <source>
        <dbReference type="SAM" id="MobiDB-lite"/>
    </source>
</evidence>
<feature type="compositionally biased region" description="Polar residues" evidence="1">
    <location>
        <begin position="75"/>
        <end position="88"/>
    </location>
</feature>
<reference evidence="2" key="1">
    <citation type="journal article" date="2020" name="Stud. Mycol.">
        <title>101 Dothideomycetes genomes: a test case for predicting lifestyles and emergence of pathogens.</title>
        <authorList>
            <person name="Haridas S."/>
            <person name="Albert R."/>
            <person name="Binder M."/>
            <person name="Bloem J."/>
            <person name="Labutti K."/>
            <person name="Salamov A."/>
            <person name="Andreopoulos B."/>
            <person name="Baker S."/>
            <person name="Barry K."/>
            <person name="Bills G."/>
            <person name="Bluhm B."/>
            <person name="Cannon C."/>
            <person name="Castanera R."/>
            <person name="Culley D."/>
            <person name="Daum C."/>
            <person name="Ezra D."/>
            <person name="Gonzalez J."/>
            <person name="Henrissat B."/>
            <person name="Kuo A."/>
            <person name="Liang C."/>
            <person name="Lipzen A."/>
            <person name="Lutzoni F."/>
            <person name="Magnuson J."/>
            <person name="Mondo S."/>
            <person name="Nolan M."/>
            <person name="Ohm R."/>
            <person name="Pangilinan J."/>
            <person name="Park H.-J."/>
            <person name="Ramirez L."/>
            <person name="Alfaro M."/>
            <person name="Sun H."/>
            <person name="Tritt A."/>
            <person name="Yoshinaga Y."/>
            <person name="Zwiers L.-H."/>
            <person name="Turgeon B."/>
            <person name="Goodwin S."/>
            <person name="Spatafora J."/>
            <person name="Crous P."/>
            <person name="Grigoriev I."/>
        </authorList>
    </citation>
    <scope>NUCLEOTIDE SEQUENCE</scope>
    <source>
        <strain evidence="2">CBS 207.26</strain>
    </source>
</reference>
<evidence type="ECO:0000313" key="3">
    <source>
        <dbReference type="Proteomes" id="UP000800200"/>
    </source>
</evidence>
<gene>
    <name evidence="2" type="ORF">K469DRAFT_719458</name>
</gene>
<protein>
    <submittedName>
        <fullName evidence="2">Uncharacterized protein</fullName>
    </submittedName>
</protein>
<sequence>MGIGLGLGFAMGVGMGMGLRVGDEERKRRDTPLGRSDHSTPRLNRFYRRLQHKPHDLENGRNSEGPATTEERDQSVSNSNTWEGSLSCGTEGIGSKPSTEPSNVPSVS</sequence>